<name>A0A840A2C6_9CAUL</name>
<organism evidence="1 2">
    <name type="scientific">Phenylobacterium haematophilum</name>
    <dbReference type="NCBI Taxonomy" id="98513"/>
    <lineage>
        <taxon>Bacteria</taxon>
        <taxon>Pseudomonadati</taxon>
        <taxon>Pseudomonadota</taxon>
        <taxon>Alphaproteobacteria</taxon>
        <taxon>Caulobacterales</taxon>
        <taxon>Caulobacteraceae</taxon>
        <taxon>Phenylobacterium</taxon>
    </lineage>
</organism>
<evidence type="ECO:0008006" key="3">
    <source>
        <dbReference type="Google" id="ProtNLM"/>
    </source>
</evidence>
<evidence type="ECO:0000313" key="1">
    <source>
        <dbReference type="EMBL" id="MBB3891661.1"/>
    </source>
</evidence>
<gene>
    <name evidence="1" type="ORF">GGQ61_002389</name>
</gene>
<dbReference type="AlphaFoldDB" id="A0A840A2C6"/>
<reference evidence="1 2" key="1">
    <citation type="submission" date="2020-08" db="EMBL/GenBank/DDBJ databases">
        <title>Genomic Encyclopedia of Type Strains, Phase IV (KMG-IV): sequencing the most valuable type-strain genomes for metagenomic binning, comparative biology and taxonomic classification.</title>
        <authorList>
            <person name="Goeker M."/>
        </authorList>
    </citation>
    <scope>NUCLEOTIDE SEQUENCE [LARGE SCALE GENOMIC DNA]</scope>
    <source>
        <strain evidence="1 2">DSM 21793</strain>
    </source>
</reference>
<proteinExistence type="predicted"/>
<keyword evidence="2" id="KW-1185">Reference proteome</keyword>
<evidence type="ECO:0000313" key="2">
    <source>
        <dbReference type="Proteomes" id="UP000530564"/>
    </source>
</evidence>
<protein>
    <recommendedName>
        <fullName evidence="3">DUF4136 domain-containing protein</fullName>
    </recommendedName>
</protein>
<dbReference type="EMBL" id="JACIDK010000003">
    <property type="protein sequence ID" value="MBB3891661.1"/>
    <property type="molecule type" value="Genomic_DNA"/>
</dbReference>
<dbReference type="Proteomes" id="UP000530564">
    <property type="component" value="Unassembled WGS sequence"/>
</dbReference>
<dbReference type="PROSITE" id="PS51257">
    <property type="entry name" value="PROKAR_LIPOPROTEIN"/>
    <property type="match status" value="1"/>
</dbReference>
<comment type="caution">
    <text evidence="1">The sequence shown here is derived from an EMBL/GenBank/DDBJ whole genome shotgun (WGS) entry which is preliminary data.</text>
</comment>
<accession>A0A840A2C6</accession>
<sequence length="166" mass="17156">MNRASVAYVGVLLLLAGCASNRIDVLESGARPDLRVRGLALTPDDGAGRPVAAKLQAAGVAVRETPGDGYLVELSYSERPQKVGAYAGPRPAADAAPDAWVAPPQARPWWAPRSRQLCTLTARVVEPASGIEAYRVRASTKGRAPDCGDASEGLNTAVAGLLAPAS</sequence>
<dbReference type="RefSeq" id="WP_183772924.1">
    <property type="nucleotide sequence ID" value="NZ_JACIDK010000003.1"/>
</dbReference>